<dbReference type="PANTHER" id="PTHR32322">
    <property type="entry name" value="INNER MEMBRANE TRANSPORTER"/>
    <property type="match status" value="1"/>
</dbReference>
<organism evidence="8 9">
    <name type="scientific">Bacteroides sedimenti</name>
    <dbReference type="NCBI Taxonomy" id="2136147"/>
    <lineage>
        <taxon>Bacteria</taxon>
        <taxon>Pseudomonadati</taxon>
        <taxon>Bacteroidota</taxon>
        <taxon>Bacteroidia</taxon>
        <taxon>Bacteroidales</taxon>
        <taxon>Bacteroidaceae</taxon>
        <taxon>Bacteroides</taxon>
    </lineage>
</organism>
<dbReference type="InterPro" id="IPR050638">
    <property type="entry name" value="AA-Vitamin_Transporters"/>
</dbReference>
<accession>A0ABM8ICF6</accession>
<evidence type="ECO:0000256" key="5">
    <source>
        <dbReference type="ARBA" id="ARBA00023136"/>
    </source>
</evidence>
<evidence type="ECO:0000256" key="6">
    <source>
        <dbReference type="SAM" id="Phobius"/>
    </source>
</evidence>
<feature type="transmembrane region" description="Helical" evidence="6">
    <location>
        <begin position="99"/>
        <end position="118"/>
    </location>
</feature>
<dbReference type="InterPro" id="IPR000620">
    <property type="entry name" value="EamA_dom"/>
</dbReference>
<evidence type="ECO:0000259" key="7">
    <source>
        <dbReference type="Pfam" id="PF00892"/>
    </source>
</evidence>
<feature type="transmembrane region" description="Helical" evidence="6">
    <location>
        <begin position="186"/>
        <end position="209"/>
    </location>
</feature>
<dbReference type="InterPro" id="IPR037185">
    <property type="entry name" value="EmrE-like"/>
</dbReference>
<keyword evidence="4 6" id="KW-1133">Transmembrane helix</keyword>
<feature type="transmembrane region" description="Helical" evidence="6">
    <location>
        <begin position="249"/>
        <end position="265"/>
    </location>
</feature>
<keyword evidence="9" id="KW-1185">Reference proteome</keyword>
<dbReference type="PANTHER" id="PTHR32322:SF18">
    <property type="entry name" value="S-ADENOSYLMETHIONINE_S-ADENOSYLHOMOCYSTEINE TRANSPORTER"/>
    <property type="match status" value="1"/>
</dbReference>
<gene>
    <name evidence="8" type="ORF">BSYN_15480</name>
</gene>
<evidence type="ECO:0000256" key="2">
    <source>
        <dbReference type="ARBA" id="ARBA00022475"/>
    </source>
</evidence>
<sequence>MKKSSKAILYASMAVLCWSTVATAFKVGLKTLTYFELILIASCTALIIFSVVLSIQNKWAIIRSFNKKKWLYFAGTGLLNPVAYYLILFKSYSLLPAQVAQPINYSWPILLLVLLAIFTRRPIPVSKYLGLVLSLLGVLYISLGASSSDVSGVSVFGVFLDILSALLWAFYWMINNKHQEVDSIASLFMGFLFGTIYLLIVSLFVGVHIVSATSLFAGIYVGFFEIGLPFIFFGIAIRTTNNPTLVNQLCYLAPFLSLFFISIILGEKIYLSTYIGLMMIVGGILFNQYLADKISRKIFRAIVHYRITHRVKSQHS</sequence>
<dbReference type="EMBL" id="AP028055">
    <property type="protein sequence ID" value="BEG99283.1"/>
    <property type="molecule type" value="Genomic_DNA"/>
</dbReference>
<reference evidence="8 9" key="1">
    <citation type="submission" date="2023-04" db="EMBL/GenBank/DDBJ databases">
        <title>Draft genome sequence of acteroides sedimenti strain YN3PY1.</title>
        <authorList>
            <person name="Yoshida N."/>
        </authorList>
    </citation>
    <scope>NUCLEOTIDE SEQUENCE [LARGE SCALE GENOMIC DNA]</scope>
    <source>
        <strain evidence="8 9">YN3PY1</strain>
    </source>
</reference>
<dbReference type="Gene3D" id="1.10.3730.20">
    <property type="match status" value="1"/>
</dbReference>
<feature type="transmembrane region" description="Helical" evidence="6">
    <location>
        <begin position="34"/>
        <end position="55"/>
    </location>
</feature>
<feature type="transmembrane region" description="Helical" evidence="6">
    <location>
        <begin position="125"/>
        <end position="143"/>
    </location>
</feature>
<protein>
    <submittedName>
        <fullName evidence="8">Membrane protein</fullName>
    </submittedName>
</protein>
<dbReference type="Proteomes" id="UP001496674">
    <property type="component" value="Chromosome"/>
</dbReference>
<feature type="domain" description="EamA" evidence="7">
    <location>
        <begin position="6"/>
        <end position="142"/>
    </location>
</feature>
<feature type="transmembrane region" description="Helical" evidence="6">
    <location>
        <begin position="215"/>
        <end position="237"/>
    </location>
</feature>
<proteinExistence type="predicted"/>
<keyword evidence="2" id="KW-1003">Cell membrane</keyword>
<comment type="subcellular location">
    <subcellularLocation>
        <location evidence="1">Cell membrane</location>
        <topology evidence="1">Multi-pass membrane protein</topology>
    </subcellularLocation>
</comment>
<evidence type="ECO:0000256" key="4">
    <source>
        <dbReference type="ARBA" id="ARBA00022989"/>
    </source>
</evidence>
<evidence type="ECO:0000313" key="9">
    <source>
        <dbReference type="Proteomes" id="UP001496674"/>
    </source>
</evidence>
<keyword evidence="5 6" id="KW-0472">Membrane</keyword>
<evidence type="ECO:0000256" key="3">
    <source>
        <dbReference type="ARBA" id="ARBA00022692"/>
    </source>
</evidence>
<dbReference type="Pfam" id="PF00892">
    <property type="entry name" value="EamA"/>
    <property type="match status" value="2"/>
</dbReference>
<name>A0ABM8ICF6_9BACE</name>
<feature type="transmembrane region" description="Helical" evidence="6">
    <location>
        <begin position="271"/>
        <end position="290"/>
    </location>
</feature>
<dbReference type="RefSeq" id="WP_353329710.1">
    <property type="nucleotide sequence ID" value="NZ_AP028055.1"/>
</dbReference>
<feature type="domain" description="EamA" evidence="7">
    <location>
        <begin position="156"/>
        <end position="286"/>
    </location>
</feature>
<keyword evidence="3 6" id="KW-0812">Transmembrane</keyword>
<feature type="transmembrane region" description="Helical" evidence="6">
    <location>
        <begin position="70"/>
        <end position="87"/>
    </location>
</feature>
<evidence type="ECO:0000256" key="1">
    <source>
        <dbReference type="ARBA" id="ARBA00004651"/>
    </source>
</evidence>
<feature type="transmembrane region" description="Helical" evidence="6">
    <location>
        <begin position="155"/>
        <end position="174"/>
    </location>
</feature>
<dbReference type="SUPFAM" id="SSF103481">
    <property type="entry name" value="Multidrug resistance efflux transporter EmrE"/>
    <property type="match status" value="2"/>
</dbReference>
<evidence type="ECO:0000313" key="8">
    <source>
        <dbReference type="EMBL" id="BEG99283.1"/>
    </source>
</evidence>